<dbReference type="InterPro" id="IPR051788">
    <property type="entry name" value="MFS_Transporter"/>
</dbReference>
<dbReference type="GO" id="GO:0005886">
    <property type="term" value="C:plasma membrane"/>
    <property type="evidence" value="ECO:0007669"/>
    <property type="project" value="UniProtKB-SubCell"/>
</dbReference>
<feature type="domain" description="Major facilitator superfamily (MFS) profile" evidence="8">
    <location>
        <begin position="4"/>
        <end position="390"/>
    </location>
</feature>
<sequence length="400" mass="43407">MKRIFRLSCAFYFLIGITSVMLGALLPVILPHYGRDYSDGGTLLFLQFIGFLAGVLISPSLSAGIGRKRLLLVALAAITIAYAVMGTMPSWALMVVMTIFVGFGSGIIESSIGAFTIEFAEEQKAVAMTKLDVYFGVGSMLLPALASLYIYLNVWNLSFYTVALSTFVLLLFWLRMPADSSAHLHQDQQKDAATASAAKPRYTGAQLRLLSIFVLFFFVYMGIELGMMNFLPSILIESISISDSAASLSVTFFWGAITIGRLFVGRMAETMSYVPFLIGSALGSMILISALALFSSPIMMYLLIFGVGLFISGLFSIGLVFANTLMPGMVERTTSTLIAAGGIGGSVLQYVIGWSMDRWSFGPTLWIFALFALILLISIILVQQLKSADSSLRAGVESKY</sequence>
<dbReference type="InterPro" id="IPR036259">
    <property type="entry name" value="MFS_trans_sf"/>
</dbReference>
<dbReference type="Proteomes" id="UP000078148">
    <property type="component" value="Chromosome"/>
</dbReference>
<dbReference type="PANTHER" id="PTHR23514:SF3">
    <property type="entry name" value="BYPASS OF STOP CODON PROTEIN 6"/>
    <property type="match status" value="1"/>
</dbReference>
<name>A0A172ZFF6_9BACL</name>
<dbReference type="RefSeq" id="WP_060534221.1">
    <property type="nucleotide sequence ID" value="NZ_CP013023.1"/>
</dbReference>
<keyword evidence="3" id="KW-0813">Transport</keyword>
<comment type="subcellular location">
    <subcellularLocation>
        <location evidence="1">Cell membrane</location>
        <topology evidence="1">Multi-pass membrane protein</topology>
    </subcellularLocation>
</comment>
<feature type="transmembrane region" description="Helical" evidence="7">
    <location>
        <begin position="276"/>
        <end position="294"/>
    </location>
</feature>
<feature type="transmembrane region" description="Helical" evidence="7">
    <location>
        <begin position="364"/>
        <end position="382"/>
    </location>
</feature>
<reference evidence="9 10" key="2">
    <citation type="journal article" date="2016" name="Int. J. Syst. Evol. Microbiol.">
        <title>Paenibacillus bovis sp. nov., isolated from raw yak (Bos grunniens) milk.</title>
        <authorList>
            <person name="Gao C."/>
            <person name="Han J."/>
            <person name="Liu Z."/>
            <person name="Xu X."/>
            <person name="Hang F."/>
            <person name="Wu Z."/>
        </authorList>
    </citation>
    <scope>NUCLEOTIDE SEQUENCE [LARGE SCALE GENOMIC DNA]</scope>
    <source>
        <strain evidence="9 10">BD3526</strain>
    </source>
</reference>
<feature type="transmembrane region" description="Helical" evidence="7">
    <location>
        <begin position="131"/>
        <end position="151"/>
    </location>
</feature>
<dbReference type="Pfam" id="PF07690">
    <property type="entry name" value="MFS_1"/>
    <property type="match status" value="1"/>
</dbReference>
<dbReference type="PANTHER" id="PTHR23514">
    <property type="entry name" value="BYPASS OF STOP CODON PROTEIN 6"/>
    <property type="match status" value="1"/>
</dbReference>
<dbReference type="InterPro" id="IPR020846">
    <property type="entry name" value="MFS_dom"/>
</dbReference>
<evidence type="ECO:0000256" key="7">
    <source>
        <dbReference type="SAM" id="Phobius"/>
    </source>
</evidence>
<comment type="similarity">
    <text evidence="2">Belongs to the major facilitator superfamily.</text>
</comment>
<reference evidence="10" key="1">
    <citation type="submission" date="2015-10" db="EMBL/GenBank/DDBJ databases">
        <title>Genome of Paenibacillus bovis sp. nov.</title>
        <authorList>
            <person name="Wu Z."/>
            <person name="Gao C."/>
            <person name="Liu Z."/>
            <person name="Zheng H."/>
        </authorList>
    </citation>
    <scope>NUCLEOTIDE SEQUENCE [LARGE SCALE GENOMIC DNA]</scope>
    <source>
        <strain evidence="10">BD3526</strain>
    </source>
</reference>
<dbReference type="SUPFAM" id="SSF103473">
    <property type="entry name" value="MFS general substrate transporter"/>
    <property type="match status" value="1"/>
</dbReference>
<feature type="transmembrane region" description="Helical" evidence="7">
    <location>
        <begin position="91"/>
        <end position="119"/>
    </location>
</feature>
<dbReference type="EMBL" id="CP013023">
    <property type="protein sequence ID" value="ANF96404.1"/>
    <property type="molecule type" value="Genomic_DNA"/>
</dbReference>
<feature type="transmembrane region" description="Helical" evidence="7">
    <location>
        <begin position="300"/>
        <end position="322"/>
    </location>
</feature>
<gene>
    <name evidence="9" type="ORF">AR543_10560</name>
</gene>
<dbReference type="InterPro" id="IPR011701">
    <property type="entry name" value="MFS"/>
</dbReference>
<dbReference type="KEGG" id="pbv:AR543_10560"/>
<proteinExistence type="inferred from homology"/>
<dbReference type="STRING" id="1616788.AR543_10560"/>
<evidence type="ECO:0000256" key="6">
    <source>
        <dbReference type="ARBA" id="ARBA00023136"/>
    </source>
</evidence>
<feature type="transmembrane region" description="Helical" evidence="7">
    <location>
        <begin position="209"/>
        <end position="232"/>
    </location>
</feature>
<evidence type="ECO:0000256" key="5">
    <source>
        <dbReference type="ARBA" id="ARBA00022989"/>
    </source>
</evidence>
<dbReference type="GO" id="GO:0022857">
    <property type="term" value="F:transmembrane transporter activity"/>
    <property type="evidence" value="ECO:0007669"/>
    <property type="project" value="InterPro"/>
</dbReference>
<evidence type="ECO:0000259" key="8">
    <source>
        <dbReference type="PROSITE" id="PS50850"/>
    </source>
</evidence>
<feature type="transmembrane region" description="Helical" evidence="7">
    <location>
        <begin position="244"/>
        <end position="264"/>
    </location>
</feature>
<keyword evidence="5 7" id="KW-1133">Transmembrane helix</keyword>
<keyword evidence="4 7" id="KW-0812">Transmembrane</keyword>
<protein>
    <submittedName>
        <fullName evidence="9">Fucose permease</fullName>
    </submittedName>
</protein>
<evidence type="ECO:0000256" key="4">
    <source>
        <dbReference type="ARBA" id="ARBA00022692"/>
    </source>
</evidence>
<feature type="transmembrane region" description="Helical" evidence="7">
    <location>
        <begin position="334"/>
        <end position="352"/>
    </location>
</feature>
<feature type="transmembrane region" description="Helical" evidence="7">
    <location>
        <begin position="40"/>
        <end position="57"/>
    </location>
</feature>
<evidence type="ECO:0000256" key="1">
    <source>
        <dbReference type="ARBA" id="ARBA00004651"/>
    </source>
</evidence>
<keyword evidence="10" id="KW-1185">Reference proteome</keyword>
<dbReference type="OrthoDB" id="1674541at2"/>
<dbReference type="PROSITE" id="PS50850">
    <property type="entry name" value="MFS"/>
    <property type="match status" value="1"/>
</dbReference>
<feature type="transmembrane region" description="Helical" evidence="7">
    <location>
        <begin position="12"/>
        <end position="34"/>
    </location>
</feature>
<dbReference type="AlphaFoldDB" id="A0A172ZFF6"/>
<feature type="transmembrane region" description="Helical" evidence="7">
    <location>
        <begin position="157"/>
        <end position="174"/>
    </location>
</feature>
<accession>A0A172ZFF6</accession>
<evidence type="ECO:0000256" key="3">
    <source>
        <dbReference type="ARBA" id="ARBA00022448"/>
    </source>
</evidence>
<evidence type="ECO:0000256" key="2">
    <source>
        <dbReference type="ARBA" id="ARBA00008335"/>
    </source>
</evidence>
<keyword evidence="6 7" id="KW-0472">Membrane</keyword>
<dbReference type="Gene3D" id="1.20.1250.20">
    <property type="entry name" value="MFS general substrate transporter like domains"/>
    <property type="match status" value="2"/>
</dbReference>
<organism evidence="9 10">
    <name type="scientific">Paenibacillus bovis</name>
    <dbReference type="NCBI Taxonomy" id="1616788"/>
    <lineage>
        <taxon>Bacteria</taxon>
        <taxon>Bacillati</taxon>
        <taxon>Bacillota</taxon>
        <taxon>Bacilli</taxon>
        <taxon>Bacillales</taxon>
        <taxon>Paenibacillaceae</taxon>
        <taxon>Paenibacillus</taxon>
    </lineage>
</organism>
<feature type="transmembrane region" description="Helical" evidence="7">
    <location>
        <begin position="69"/>
        <end position="85"/>
    </location>
</feature>
<evidence type="ECO:0000313" key="10">
    <source>
        <dbReference type="Proteomes" id="UP000078148"/>
    </source>
</evidence>
<evidence type="ECO:0000313" key="9">
    <source>
        <dbReference type="EMBL" id="ANF96404.1"/>
    </source>
</evidence>